<dbReference type="InterPro" id="IPR001765">
    <property type="entry name" value="Carbonic_anhydrase"/>
</dbReference>
<feature type="binding site" evidence="4">
    <location>
        <position position="95"/>
    </location>
    <ligand>
        <name>Zn(2+)</name>
        <dbReference type="ChEBI" id="CHEBI:29105"/>
    </ligand>
</feature>
<protein>
    <recommendedName>
        <fullName evidence="5">Carbonic anhydrase</fullName>
        <ecNumber evidence="5">4.2.1.1</ecNumber>
    </recommendedName>
    <alternativeName>
        <fullName evidence="5">Carbonate dehydratase</fullName>
    </alternativeName>
</protein>
<dbReference type="OrthoDB" id="2977752at2759"/>
<dbReference type="AlphaFoldDB" id="A0A5M3N4H2"/>
<dbReference type="PANTHER" id="PTHR43175">
    <property type="entry name" value="CARBONIC ANHYDRASE"/>
    <property type="match status" value="1"/>
</dbReference>
<dbReference type="SMART" id="SM00947">
    <property type="entry name" value="Pro_CA"/>
    <property type="match status" value="1"/>
</dbReference>
<gene>
    <name evidence="6" type="ORF">CONPUDRAFT_140741</name>
</gene>
<comment type="similarity">
    <text evidence="1 5">Belongs to the beta-class carbonic anhydrase family.</text>
</comment>
<keyword evidence="3 4" id="KW-0862">Zinc</keyword>
<proteinExistence type="inferred from homology"/>
<name>A0A5M3N4H2_CONPW</name>
<keyword evidence="5" id="KW-0456">Lyase</keyword>
<reference evidence="7" key="1">
    <citation type="journal article" date="2012" name="Science">
        <title>The Paleozoic origin of enzymatic lignin decomposition reconstructed from 31 fungal genomes.</title>
        <authorList>
            <person name="Floudas D."/>
            <person name="Binder M."/>
            <person name="Riley R."/>
            <person name="Barry K."/>
            <person name="Blanchette R.A."/>
            <person name="Henrissat B."/>
            <person name="Martinez A.T."/>
            <person name="Otillar R."/>
            <person name="Spatafora J.W."/>
            <person name="Yadav J.S."/>
            <person name="Aerts A."/>
            <person name="Benoit I."/>
            <person name="Boyd A."/>
            <person name="Carlson A."/>
            <person name="Copeland A."/>
            <person name="Coutinho P.M."/>
            <person name="de Vries R.P."/>
            <person name="Ferreira P."/>
            <person name="Findley K."/>
            <person name="Foster B."/>
            <person name="Gaskell J."/>
            <person name="Glotzer D."/>
            <person name="Gorecki P."/>
            <person name="Heitman J."/>
            <person name="Hesse C."/>
            <person name="Hori C."/>
            <person name="Igarashi K."/>
            <person name="Jurgens J.A."/>
            <person name="Kallen N."/>
            <person name="Kersten P."/>
            <person name="Kohler A."/>
            <person name="Kuees U."/>
            <person name="Kumar T.K.A."/>
            <person name="Kuo A."/>
            <person name="LaButti K."/>
            <person name="Larrondo L.F."/>
            <person name="Lindquist E."/>
            <person name="Ling A."/>
            <person name="Lombard V."/>
            <person name="Lucas S."/>
            <person name="Lundell T."/>
            <person name="Martin R."/>
            <person name="McLaughlin D.J."/>
            <person name="Morgenstern I."/>
            <person name="Morin E."/>
            <person name="Murat C."/>
            <person name="Nagy L.G."/>
            <person name="Nolan M."/>
            <person name="Ohm R.A."/>
            <person name="Patyshakuliyeva A."/>
            <person name="Rokas A."/>
            <person name="Ruiz-Duenas F.J."/>
            <person name="Sabat G."/>
            <person name="Salamov A."/>
            <person name="Samejima M."/>
            <person name="Schmutz J."/>
            <person name="Slot J.C."/>
            <person name="St John F."/>
            <person name="Stenlid J."/>
            <person name="Sun H."/>
            <person name="Sun S."/>
            <person name="Syed K."/>
            <person name="Tsang A."/>
            <person name="Wiebenga A."/>
            <person name="Young D."/>
            <person name="Pisabarro A."/>
            <person name="Eastwood D.C."/>
            <person name="Martin F."/>
            <person name="Cullen D."/>
            <person name="Grigoriev I.V."/>
            <person name="Hibbett D.S."/>
        </authorList>
    </citation>
    <scope>NUCLEOTIDE SEQUENCE [LARGE SCALE GENOMIC DNA]</scope>
    <source>
        <strain evidence="7">RWD-64-598 SS2</strain>
    </source>
</reference>
<dbReference type="KEGG" id="cput:CONPUDRAFT_140741"/>
<evidence type="ECO:0000256" key="2">
    <source>
        <dbReference type="ARBA" id="ARBA00022723"/>
    </source>
</evidence>
<dbReference type="Pfam" id="PF00484">
    <property type="entry name" value="Pro_CA"/>
    <property type="match status" value="1"/>
</dbReference>
<dbReference type="GO" id="GO:0008270">
    <property type="term" value="F:zinc ion binding"/>
    <property type="evidence" value="ECO:0007669"/>
    <property type="project" value="UniProtKB-UniRule"/>
</dbReference>
<evidence type="ECO:0000256" key="5">
    <source>
        <dbReference type="RuleBase" id="RU003956"/>
    </source>
</evidence>
<comment type="cofactor">
    <cofactor evidence="4">
        <name>Zn(2+)</name>
        <dbReference type="ChEBI" id="CHEBI:29105"/>
    </cofactor>
    <text evidence="4">Binds 1 zinc ion per subunit.</text>
</comment>
<dbReference type="GeneID" id="19201567"/>
<comment type="caution">
    <text evidence="6">The sequence shown here is derived from an EMBL/GenBank/DDBJ whole genome shotgun (WGS) entry which is preliminary data.</text>
</comment>
<feature type="binding site" evidence="4">
    <location>
        <position position="98"/>
    </location>
    <ligand>
        <name>Zn(2+)</name>
        <dbReference type="ChEBI" id="CHEBI:29105"/>
    </ligand>
</feature>
<dbReference type="Proteomes" id="UP000053558">
    <property type="component" value="Unassembled WGS sequence"/>
</dbReference>
<dbReference type="Gene3D" id="3.40.1050.10">
    <property type="entry name" value="Carbonic anhydrase"/>
    <property type="match status" value="1"/>
</dbReference>
<sequence>MSDAIQSLVNNNQVYASEGYAVPPPFSMVKTFPRNQVVAIVSCADPRLSPEEFLKLPKYMHPIINVAGGRAKNALRSLLVYEHHFGLAGIVVVHHTDCGMTHVTDDALCATFGARARALGEANPEKGKNMQMEIDSMEWDEITGRDVHASVKSDVKYLRDYPLFSEGLKVVGLVFDLQTGRVEQVE</sequence>
<keyword evidence="2 4" id="KW-0479">Metal-binding</keyword>
<dbReference type="PANTHER" id="PTHR43175:SF3">
    <property type="entry name" value="CARBON DISULFIDE HYDROLASE"/>
    <property type="match status" value="1"/>
</dbReference>
<evidence type="ECO:0000313" key="7">
    <source>
        <dbReference type="Proteomes" id="UP000053558"/>
    </source>
</evidence>
<keyword evidence="7" id="KW-1185">Reference proteome</keyword>
<evidence type="ECO:0000256" key="4">
    <source>
        <dbReference type="PIRSR" id="PIRSR601765-1"/>
    </source>
</evidence>
<evidence type="ECO:0000256" key="3">
    <source>
        <dbReference type="ARBA" id="ARBA00022833"/>
    </source>
</evidence>
<evidence type="ECO:0000313" key="6">
    <source>
        <dbReference type="EMBL" id="EIW85944.1"/>
    </source>
</evidence>
<organism evidence="6 7">
    <name type="scientific">Coniophora puteana (strain RWD-64-598)</name>
    <name type="common">Brown rot fungus</name>
    <dbReference type="NCBI Taxonomy" id="741705"/>
    <lineage>
        <taxon>Eukaryota</taxon>
        <taxon>Fungi</taxon>
        <taxon>Dikarya</taxon>
        <taxon>Basidiomycota</taxon>
        <taxon>Agaricomycotina</taxon>
        <taxon>Agaricomycetes</taxon>
        <taxon>Agaricomycetidae</taxon>
        <taxon>Boletales</taxon>
        <taxon>Coniophorineae</taxon>
        <taxon>Coniophoraceae</taxon>
        <taxon>Coniophora</taxon>
    </lineage>
</organism>
<dbReference type="InterPro" id="IPR036874">
    <property type="entry name" value="Carbonic_anhydrase_sf"/>
</dbReference>
<dbReference type="RefSeq" id="XP_007762928.1">
    <property type="nucleotide sequence ID" value="XM_007764738.1"/>
</dbReference>
<dbReference type="SUPFAM" id="SSF53056">
    <property type="entry name" value="beta-carbonic anhydrase, cab"/>
    <property type="match status" value="1"/>
</dbReference>
<dbReference type="GO" id="GO:0004089">
    <property type="term" value="F:carbonate dehydratase activity"/>
    <property type="evidence" value="ECO:0007669"/>
    <property type="project" value="UniProtKB-UniRule"/>
</dbReference>
<dbReference type="EMBL" id="JH711573">
    <property type="protein sequence ID" value="EIW85944.1"/>
    <property type="molecule type" value="Genomic_DNA"/>
</dbReference>
<comment type="function">
    <text evidence="5">Reversible hydration of carbon dioxide.</text>
</comment>
<accession>A0A5M3N4H2</accession>
<dbReference type="EC" id="4.2.1.1" evidence="5"/>
<evidence type="ECO:0000256" key="1">
    <source>
        <dbReference type="ARBA" id="ARBA00006217"/>
    </source>
</evidence>
<feature type="binding site" evidence="4">
    <location>
        <position position="43"/>
    </location>
    <ligand>
        <name>Zn(2+)</name>
        <dbReference type="ChEBI" id="CHEBI:29105"/>
    </ligand>
</feature>
<dbReference type="OMA" id="WGANTDM"/>
<comment type="catalytic activity">
    <reaction evidence="5">
        <text>hydrogencarbonate + H(+) = CO2 + H2O</text>
        <dbReference type="Rhea" id="RHEA:10748"/>
        <dbReference type="ChEBI" id="CHEBI:15377"/>
        <dbReference type="ChEBI" id="CHEBI:15378"/>
        <dbReference type="ChEBI" id="CHEBI:16526"/>
        <dbReference type="ChEBI" id="CHEBI:17544"/>
        <dbReference type="EC" id="4.2.1.1"/>
    </reaction>
</comment>
<feature type="binding site" evidence="4">
    <location>
        <position position="45"/>
    </location>
    <ligand>
        <name>Zn(2+)</name>
        <dbReference type="ChEBI" id="CHEBI:29105"/>
    </ligand>
</feature>